<evidence type="ECO:0000313" key="1">
    <source>
        <dbReference type="EMBL" id="AGH95760.1"/>
    </source>
</evidence>
<proteinExistence type="predicted"/>
<dbReference type="Proteomes" id="UP000012040">
    <property type="component" value="Chromosome"/>
</dbReference>
<dbReference type="EMBL" id="CP003537">
    <property type="protein sequence ID" value="AGH95760.1"/>
    <property type="molecule type" value="Genomic_DNA"/>
</dbReference>
<keyword evidence="2" id="KW-1185">Reference proteome</keyword>
<sequence length="169" mass="19784">MDLNNLVLRPNCLMTKYPLVFISAPRSLFYHEKLGGQLQDFIEAHGYVVHSPAMPFRSQSLRQRYLQSWLQRQTDAAFHFILAEDTYQELKDVLPLNSNSTFTRLPVAHLNNSAAKPLTEPLFYKYHRLFSLLLGVKAPPYQQVLLDRRLEFYDRFLDHCVELAENEVI</sequence>
<dbReference type="HOGENOM" id="CLU_1575435_0_0_7"/>
<dbReference type="KEGG" id="bex:A11Q_1544"/>
<dbReference type="STRING" id="1184267.A11Q_1544"/>
<name>M4VBA0_9BACT</name>
<dbReference type="PATRIC" id="fig|1184267.3.peg.1561"/>
<gene>
    <name evidence="1" type="ORF">A11Q_1544</name>
</gene>
<reference evidence="1 2" key="1">
    <citation type="journal article" date="2013" name="ISME J.">
        <title>By their genes ye shall know them: genomic signatures of predatory bacteria.</title>
        <authorList>
            <person name="Pasternak Z."/>
            <person name="Pietrokovski S."/>
            <person name="Rotem O."/>
            <person name="Gophna U."/>
            <person name="Lurie-Weinberger M.N."/>
            <person name="Jurkevitch E."/>
        </authorList>
    </citation>
    <scope>NUCLEOTIDE SEQUENCE [LARGE SCALE GENOMIC DNA]</scope>
    <source>
        <strain evidence="1 2">JSS</strain>
    </source>
</reference>
<accession>M4VBA0</accession>
<organism evidence="1 2">
    <name type="scientific">Pseudobdellovibrio exovorus JSS</name>
    <dbReference type="NCBI Taxonomy" id="1184267"/>
    <lineage>
        <taxon>Bacteria</taxon>
        <taxon>Pseudomonadati</taxon>
        <taxon>Bdellovibrionota</taxon>
        <taxon>Bdellovibrionia</taxon>
        <taxon>Bdellovibrionales</taxon>
        <taxon>Pseudobdellovibrionaceae</taxon>
        <taxon>Pseudobdellovibrio</taxon>
    </lineage>
</organism>
<evidence type="ECO:0000313" key="2">
    <source>
        <dbReference type="Proteomes" id="UP000012040"/>
    </source>
</evidence>
<dbReference type="AlphaFoldDB" id="M4VBA0"/>
<protein>
    <submittedName>
        <fullName evidence="1">Uncharacterized protein</fullName>
    </submittedName>
</protein>
<dbReference type="eggNOG" id="ENOG50309YW">
    <property type="taxonomic scope" value="Bacteria"/>
</dbReference>